<evidence type="ECO:0000313" key="3">
    <source>
        <dbReference type="Proteomes" id="UP000266841"/>
    </source>
</evidence>
<comment type="caution">
    <text evidence="2">The sequence shown here is derived from an EMBL/GenBank/DDBJ whole genome shotgun (WGS) entry which is preliminary data.</text>
</comment>
<organism evidence="2 3">
    <name type="scientific">Thalassiosira oceanica</name>
    <name type="common">Marine diatom</name>
    <dbReference type="NCBI Taxonomy" id="159749"/>
    <lineage>
        <taxon>Eukaryota</taxon>
        <taxon>Sar</taxon>
        <taxon>Stramenopiles</taxon>
        <taxon>Ochrophyta</taxon>
        <taxon>Bacillariophyta</taxon>
        <taxon>Coscinodiscophyceae</taxon>
        <taxon>Thalassiosirophycidae</taxon>
        <taxon>Thalassiosirales</taxon>
        <taxon>Thalassiosiraceae</taxon>
        <taxon>Thalassiosira</taxon>
    </lineage>
</organism>
<feature type="compositionally biased region" description="Basic and acidic residues" evidence="1">
    <location>
        <begin position="94"/>
        <end position="110"/>
    </location>
</feature>
<keyword evidence="3" id="KW-1185">Reference proteome</keyword>
<evidence type="ECO:0000256" key="1">
    <source>
        <dbReference type="SAM" id="MobiDB-lite"/>
    </source>
</evidence>
<dbReference type="EMBL" id="AGNL01000240">
    <property type="protein sequence ID" value="EJK77916.1"/>
    <property type="molecule type" value="Genomic_DNA"/>
</dbReference>
<evidence type="ECO:0000313" key="2">
    <source>
        <dbReference type="EMBL" id="EJK77916.1"/>
    </source>
</evidence>
<dbReference type="AlphaFoldDB" id="K0TPG3"/>
<gene>
    <name evidence="2" type="ORF">THAOC_00218</name>
</gene>
<accession>K0TPG3</accession>
<name>K0TPG3_THAOC</name>
<proteinExistence type="predicted"/>
<reference evidence="2 3" key="1">
    <citation type="journal article" date="2012" name="Genome Biol.">
        <title>Genome and low-iron response of an oceanic diatom adapted to chronic iron limitation.</title>
        <authorList>
            <person name="Lommer M."/>
            <person name="Specht M."/>
            <person name="Roy A.S."/>
            <person name="Kraemer L."/>
            <person name="Andreson R."/>
            <person name="Gutowska M.A."/>
            <person name="Wolf J."/>
            <person name="Bergner S.V."/>
            <person name="Schilhabel M.B."/>
            <person name="Klostermeier U.C."/>
            <person name="Beiko R.G."/>
            <person name="Rosenstiel P."/>
            <person name="Hippler M."/>
            <person name="Laroche J."/>
        </authorList>
    </citation>
    <scope>NUCLEOTIDE SEQUENCE [LARGE SCALE GENOMIC DNA]</scope>
    <source>
        <strain evidence="2 3">CCMP1005</strain>
    </source>
</reference>
<dbReference type="Proteomes" id="UP000266841">
    <property type="component" value="Unassembled WGS sequence"/>
</dbReference>
<sequence length="119" mass="12958">MLHLIAAGTKLAGRLGGLAIRASSCSASSSPNYTYSLAVQTYPSEPMPTYYSTTMSSSFVVPVNGLHDSPRCATGKNCYSSLQEPSESEDYDIDLPKSRTREQHDSHDSRYSGLEEDDI</sequence>
<feature type="region of interest" description="Disordered" evidence="1">
    <location>
        <begin position="76"/>
        <end position="119"/>
    </location>
</feature>
<protein>
    <submittedName>
        <fullName evidence="2">Uncharacterized protein</fullName>
    </submittedName>
</protein>